<dbReference type="EMBL" id="JAEHOC010000026">
    <property type="protein sequence ID" value="KAG2430932.1"/>
    <property type="molecule type" value="Genomic_DNA"/>
</dbReference>
<keyword evidence="2 5" id="KW-0645">Protease</keyword>
<evidence type="ECO:0000313" key="11">
    <source>
        <dbReference type="Proteomes" id="UP000650467"/>
    </source>
</evidence>
<accession>A0A835VVJ5</accession>
<name>A0A835VVJ5_CHLIN</name>
<evidence type="ECO:0000256" key="6">
    <source>
        <dbReference type="SAM" id="MobiDB-lite"/>
    </source>
</evidence>
<evidence type="ECO:0000256" key="7">
    <source>
        <dbReference type="SAM" id="SignalP"/>
    </source>
</evidence>
<feature type="region of interest" description="Disordered" evidence="6">
    <location>
        <begin position="39"/>
        <end position="60"/>
    </location>
</feature>
<dbReference type="InterPro" id="IPR051048">
    <property type="entry name" value="Peptidase_S8/S53_subtilisin"/>
</dbReference>
<dbReference type="Gene3D" id="2.60.120.380">
    <property type="match status" value="1"/>
</dbReference>
<evidence type="ECO:0000256" key="1">
    <source>
        <dbReference type="ARBA" id="ARBA00011073"/>
    </source>
</evidence>
<feature type="signal peptide" evidence="7">
    <location>
        <begin position="1"/>
        <end position="26"/>
    </location>
</feature>
<evidence type="ECO:0000256" key="2">
    <source>
        <dbReference type="ARBA" id="ARBA00022670"/>
    </source>
</evidence>
<dbReference type="PROSITE" id="PS00138">
    <property type="entry name" value="SUBTILASE_SER"/>
    <property type="match status" value="1"/>
</dbReference>
<proteinExistence type="inferred from homology"/>
<feature type="active site" description="Charge relay system" evidence="5">
    <location>
        <position position="581"/>
    </location>
</feature>
<evidence type="ECO:0000259" key="8">
    <source>
        <dbReference type="Pfam" id="PF00082"/>
    </source>
</evidence>
<protein>
    <recommendedName>
        <fullName evidence="12">Peptidase S8/S53 domain-containing protein</fullName>
    </recommendedName>
</protein>
<gene>
    <name evidence="10" type="ORF">HXX76_009902</name>
</gene>
<sequence length="1308" mass="132428">MSHLRACVRAIVLLLLPLALVLSVTAEPEARLRTGSIVFSEHTPGSDHDQQDGAAGDDSAGAAVASRSASAAEAVGLDPLAYRSAEAWGVAPLFRLYVVQYAQQQGSSSSSNSESAGAPPAASLLVSALAAAGGSVLSYVPTSSLLVAALPEAAAAVQRDTGAVMVELGAEHRIAPECAALLAQGEASSGSSSAPSILQLRRLQGLAAADENQGQQQETYLQLPAAEQCTKGEVKQERLQPVESSGNYGSGGSSSAARGSAGSRRLVATAIGDGVASGINDGGSSDLAMARRALLRRMRVLALSDEGEVPAALAGAAKHAARRRQMAAADTTAAVPPPQYELLVELLPVAAVAAEAVAAAEADWPAAMSVALESATGVPVGSCVPLVSAVRGRDGQAMVVAPRIDGDMGGAVAGARLHVFVCEQHLPAALSWLAAQPVVRWVSPRMARTHRNARASILTQSGSLAAAEYNDPVGDGSSGAEAARRPYWAAGLDGTGEILGSGDTGVDLDNCYLSDPRYDAGAVAGQLAPVTTQWPSSQGNGYFTRSGDRVWLPADHRKLVQYYLPADCVYGDDPAQGTAGHGTHTAGTMVGALLALQAAPGYDGAVLGGAAGAAAAYGPTALSAASGAAPRAKLSFVDISLKAAAAGGQQGALDPPEPVDDVYLRLHYDAGARITSDSWGAVENIYDDFAQAYDAFLWRYPDSIAFIAAGNNGSDALTPGGSVGSPATAKNPVAVGATWRLPAELELGPRLLQVRGRNPAADPDASTSTELFRLAIYPLENPDLPQLLNIIPANSAVPFVVADPPDACTPLANPAADIRGAVVLAVRGECWFYQKVLNVRAAGGGAVIFVNNVPPMMDGAPYPVYPNSNYYAAKMAVSAISQGLGQWLLGNASAGVQLTLANVVEAAGPDTVAFFSSYGPLADGRIKPDVVAPGLYITSAGSRGGITGGACSPAQANLSGTSMATPHAAGHTALMRQYLRTGYYPAGSPADPAAAPFSPSGMLLKAMIIAGAKSLLGGLAMAMGLPMGPPPDGYQGWGRLSLAGSLPLPGLTPAGFSLQVADRGQFTASGQQAVLTGLTATGAGPVSIVLTWYDYPADVNSAAQLVNDLDLTVDLGAGHDGSPPQSLMGNNPEGALLPTPDRTNNVERVYMTYPPPGAALTITVRAHALPSRLLSGPDAALPQRWAVAVLGHFSGTMATELNPAYVRQGQMGTRDNGSGGGGGGAVQSSGTAAALACASSSSSFSAFPSPAFTTSSFNPASLHTASALATTAPTSAVPFAAAAQEGPPTAAVSSATAAPPETGLKVRC</sequence>
<dbReference type="InterPro" id="IPR036852">
    <property type="entry name" value="Peptidase_S8/S53_dom_sf"/>
</dbReference>
<keyword evidence="11" id="KW-1185">Reference proteome</keyword>
<comment type="caution">
    <text evidence="10">The sequence shown here is derived from an EMBL/GenBank/DDBJ whole genome shotgun (WGS) entry which is preliminary data.</text>
</comment>
<dbReference type="Pfam" id="PF00082">
    <property type="entry name" value="Peptidase_S8"/>
    <property type="match status" value="1"/>
</dbReference>
<dbReference type="InterPro" id="IPR023828">
    <property type="entry name" value="Peptidase_S8_Ser-AS"/>
</dbReference>
<keyword evidence="4 5" id="KW-0720">Serine protease</keyword>
<dbReference type="CDD" id="cd04842">
    <property type="entry name" value="Peptidases_S8_Kp43_protease"/>
    <property type="match status" value="1"/>
</dbReference>
<feature type="domain" description="PA" evidence="9">
    <location>
        <begin position="800"/>
        <end position="887"/>
    </location>
</feature>
<feature type="chain" id="PRO_5032970897" description="Peptidase S8/S53 domain-containing protein" evidence="7">
    <location>
        <begin position="27"/>
        <end position="1308"/>
    </location>
</feature>
<dbReference type="PROSITE" id="PS51892">
    <property type="entry name" value="SUBTILASE"/>
    <property type="match status" value="1"/>
</dbReference>
<dbReference type="CDD" id="cd00538">
    <property type="entry name" value="PA"/>
    <property type="match status" value="1"/>
</dbReference>
<dbReference type="InterPro" id="IPR000209">
    <property type="entry name" value="Peptidase_S8/S53_dom"/>
</dbReference>
<dbReference type="InterPro" id="IPR015500">
    <property type="entry name" value="Peptidase_S8_subtilisin-rel"/>
</dbReference>
<feature type="active site" description="Charge relay system" evidence="5">
    <location>
        <position position="962"/>
    </location>
</feature>
<feature type="active site" description="Charge relay system" evidence="5">
    <location>
        <position position="503"/>
    </location>
</feature>
<feature type="region of interest" description="Disordered" evidence="6">
    <location>
        <begin position="1116"/>
        <end position="1141"/>
    </location>
</feature>
<dbReference type="OrthoDB" id="534383at2759"/>
<dbReference type="Proteomes" id="UP000650467">
    <property type="component" value="Unassembled WGS sequence"/>
</dbReference>
<dbReference type="GO" id="GO:0004252">
    <property type="term" value="F:serine-type endopeptidase activity"/>
    <property type="evidence" value="ECO:0007669"/>
    <property type="project" value="UniProtKB-UniRule"/>
</dbReference>
<dbReference type="PANTHER" id="PTHR43399">
    <property type="entry name" value="SUBTILISIN-RELATED"/>
    <property type="match status" value="1"/>
</dbReference>
<dbReference type="SUPFAM" id="SSF52743">
    <property type="entry name" value="Subtilisin-like"/>
    <property type="match status" value="1"/>
</dbReference>
<dbReference type="SUPFAM" id="SSF52025">
    <property type="entry name" value="PA domain"/>
    <property type="match status" value="1"/>
</dbReference>
<dbReference type="GO" id="GO:0006508">
    <property type="term" value="P:proteolysis"/>
    <property type="evidence" value="ECO:0007669"/>
    <property type="project" value="UniProtKB-KW"/>
</dbReference>
<feature type="region of interest" description="Disordered" evidence="6">
    <location>
        <begin position="232"/>
        <end position="259"/>
    </location>
</feature>
<dbReference type="InterPro" id="IPR003137">
    <property type="entry name" value="PA_domain"/>
</dbReference>
<keyword evidence="7" id="KW-0732">Signal</keyword>
<reference evidence="10" key="1">
    <citation type="journal article" date="2020" name="bioRxiv">
        <title>Comparative genomics of Chlamydomonas.</title>
        <authorList>
            <person name="Craig R.J."/>
            <person name="Hasan A.R."/>
            <person name="Ness R.W."/>
            <person name="Keightley P.D."/>
        </authorList>
    </citation>
    <scope>NUCLEOTIDE SEQUENCE</scope>
    <source>
        <strain evidence="10">SAG 7.73</strain>
    </source>
</reference>
<dbReference type="Pfam" id="PF02225">
    <property type="entry name" value="PA"/>
    <property type="match status" value="1"/>
</dbReference>
<dbReference type="InterPro" id="IPR046450">
    <property type="entry name" value="PA_dom_sf"/>
</dbReference>
<evidence type="ECO:0000256" key="3">
    <source>
        <dbReference type="ARBA" id="ARBA00022801"/>
    </source>
</evidence>
<feature type="domain" description="Peptidase S8/S53" evidence="8">
    <location>
        <begin position="494"/>
        <end position="987"/>
    </location>
</feature>
<evidence type="ECO:0000259" key="9">
    <source>
        <dbReference type="Pfam" id="PF02225"/>
    </source>
</evidence>
<evidence type="ECO:0008006" key="12">
    <source>
        <dbReference type="Google" id="ProtNLM"/>
    </source>
</evidence>
<dbReference type="FunFam" id="2.60.120.380:FF:000019">
    <property type="entry name" value="Clan SB, family S8, subtilisin-like serine peptidase"/>
    <property type="match status" value="1"/>
</dbReference>
<evidence type="ECO:0000256" key="4">
    <source>
        <dbReference type="ARBA" id="ARBA00022825"/>
    </source>
</evidence>
<dbReference type="FunFam" id="3.40.50.200:FF:000058">
    <property type="entry name" value="Predicted protein"/>
    <property type="match status" value="1"/>
</dbReference>
<evidence type="ECO:0000313" key="10">
    <source>
        <dbReference type="EMBL" id="KAG2430932.1"/>
    </source>
</evidence>
<evidence type="ECO:0000256" key="5">
    <source>
        <dbReference type="PROSITE-ProRule" id="PRU01240"/>
    </source>
</evidence>
<dbReference type="InterPro" id="IPR034058">
    <property type="entry name" value="TagA/B/C/D_pept_dom"/>
</dbReference>
<dbReference type="Gene3D" id="3.40.50.200">
    <property type="entry name" value="Peptidase S8/S53 domain"/>
    <property type="match status" value="2"/>
</dbReference>
<keyword evidence="3 5" id="KW-0378">Hydrolase</keyword>
<organism evidence="10 11">
    <name type="scientific">Chlamydomonas incerta</name>
    <dbReference type="NCBI Taxonomy" id="51695"/>
    <lineage>
        <taxon>Eukaryota</taxon>
        <taxon>Viridiplantae</taxon>
        <taxon>Chlorophyta</taxon>
        <taxon>core chlorophytes</taxon>
        <taxon>Chlorophyceae</taxon>
        <taxon>CS clade</taxon>
        <taxon>Chlamydomonadales</taxon>
        <taxon>Chlamydomonadaceae</taxon>
        <taxon>Chlamydomonas</taxon>
    </lineage>
</organism>
<comment type="similarity">
    <text evidence="1 5">Belongs to the peptidase S8 family.</text>
</comment>
<dbReference type="PANTHER" id="PTHR43399:SF4">
    <property type="entry name" value="CELL WALL-ASSOCIATED PROTEASE"/>
    <property type="match status" value="1"/>
</dbReference>
<dbReference type="SUPFAM" id="SSF49785">
    <property type="entry name" value="Galactose-binding domain-like"/>
    <property type="match status" value="1"/>
</dbReference>
<dbReference type="PRINTS" id="PR00723">
    <property type="entry name" value="SUBTILISIN"/>
</dbReference>
<dbReference type="InterPro" id="IPR008979">
    <property type="entry name" value="Galactose-bd-like_sf"/>
</dbReference>